<organism evidence="1 2">
    <name type="scientific">Rhabditophanes sp. KR3021</name>
    <dbReference type="NCBI Taxonomy" id="114890"/>
    <lineage>
        <taxon>Eukaryota</taxon>
        <taxon>Metazoa</taxon>
        <taxon>Ecdysozoa</taxon>
        <taxon>Nematoda</taxon>
        <taxon>Chromadorea</taxon>
        <taxon>Rhabditida</taxon>
        <taxon>Tylenchina</taxon>
        <taxon>Panagrolaimomorpha</taxon>
        <taxon>Strongyloidoidea</taxon>
        <taxon>Alloionematidae</taxon>
        <taxon>Rhabditophanes</taxon>
    </lineage>
</organism>
<sequence length="158" mass="18060">MITTEYIKSVWRGGLKDSFLTLKNTFPNYKIYITGHGLGGAMATLCTATITRAGMVDRKRRICSRFTSFPITDMYRITHAADQIVNLPRIKSLEGFMHHGTEVWYNNDMSINSKYKICAGDDTKWCLEHHDNNEFNFADHLAYFNVNVENFGSSGCEQ</sequence>
<proteinExistence type="predicted"/>
<protein>
    <submittedName>
        <fullName evidence="2">Lipase_3 domain-containing protein</fullName>
    </submittedName>
</protein>
<name>A0AC35TR23_9BILA</name>
<evidence type="ECO:0000313" key="1">
    <source>
        <dbReference type="Proteomes" id="UP000095286"/>
    </source>
</evidence>
<accession>A0AC35TR23</accession>
<evidence type="ECO:0000313" key="2">
    <source>
        <dbReference type="WBParaSite" id="RSKR_0000326100.1"/>
    </source>
</evidence>
<dbReference type="Proteomes" id="UP000095286">
    <property type="component" value="Unplaced"/>
</dbReference>
<reference evidence="2" key="1">
    <citation type="submission" date="2016-11" db="UniProtKB">
        <authorList>
            <consortium name="WormBaseParasite"/>
        </authorList>
    </citation>
    <scope>IDENTIFICATION</scope>
    <source>
        <strain evidence="2">KR3021</strain>
    </source>
</reference>
<dbReference type="WBParaSite" id="RSKR_0000326100.1">
    <property type="protein sequence ID" value="RSKR_0000326100.1"/>
    <property type="gene ID" value="RSKR_0000326100"/>
</dbReference>